<accession>X1R7U5</accession>
<dbReference type="PANTHER" id="PTHR43306:SF1">
    <property type="entry name" value="7,8-DIHYDRO-6-HYDROXYMETHYLPTERIN DIMETHYLTRANSFERASE"/>
    <property type="match status" value="1"/>
</dbReference>
<dbReference type="SUPFAM" id="SSF102114">
    <property type="entry name" value="Radical SAM enzymes"/>
    <property type="match status" value="1"/>
</dbReference>
<reference evidence="2" key="1">
    <citation type="journal article" date="2014" name="Front. Microbiol.">
        <title>High frequency of phylogenetically diverse reductive dehalogenase-homologous genes in deep subseafloor sedimentary metagenomes.</title>
        <authorList>
            <person name="Kawai M."/>
            <person name="Futagami T."/>
            <person name="Toyoda A."/>
            <person name="Takaki Y."/>
            <person name="Nishi S."/>
            <person name="Hori S."/>
            <person name="Arai W."/>
            <person name="Tsubouchi T."/>
            <person name="Morono Y."/>
            <person name="Uchiyama I."/>
            <person name="Ito T."/>
            <person name="Fujiyama A."/>
            <person name="Inagaki F."/>
            <person name="Takami H."/>
        </authorList>
    </citation>
    <scope>NUCLEOTIDE SEQUENCE</scope>
    <source>
        <strain evidence="2">Expedition CK06-06</strain>
    </source>
</reference>
<comment type="caution">
    <text evidence="2">The sequence shown here is derived from an EMBL/GenBank/DDBJ whole genome shotgun (WGS) entry which is preliminary data.</text>
</comment>
<dbReference type="EMBL" id="BARV01040196">
    <property type="protein sequence ID" value="GAI51684.1"/>
    <property type="molecule type" value="Genomic_DNA"/>
</dbReference>
<dbReference type="Pfam" id="PF23545">
    <property type="entry name" value="Zn_ribbon_HMPTM"/>
    <property type="match status" value="1"/>
</dbReference>
<organism evidence="2">
    <name type="scientific">marine sediment metagenome</name>
    <dbReference type="NCBI Taxonomy" id="412755"/>
    <lineage>
        <taxon>unclassified sequences</taxon>
        <taxon>metagenomes</taxon>
        <taxon>ecological metagenomes</taxon>
    </lineage>
</organism>
<dbReference type="PANTHER" id="PTHR43306">
    <property type="entry name" value="7,8-DIHYDRO-6-HYDROXYMETHYLPTERIN DIMETHYLTRANSFERASE"/>
    <property type="match status" value="1"/>
</dbReference>
<evidence type="ECO:0000313" key="2">
    <source>
        <dbReference type="EMBL" id="GAI51684.1"/>
    </source>
</evidence>
<protein>
    <recommendedName>
        <fullName evidence="1">HMPTM N-terminal zinc ribbon domain-containing protein</fullName>
    </recommendedName>
</protein>
<feature type="domain" description="HMPTM N-terminal zinc ribbon" evidence="1">
    <location>
        <begin position="11"/>
        <end position="54"/>
    </location>
</feature>
<dbReference type="InterPro" id="IPR034474">
    <property type="entry name" value="Methyltransferase_Class_D"/>
</dbReference>
<dbReference type="InterPro" id="IPR056488">
    <property type="entry name" value="Zn_ribbon_HMPTM"/>
</dbReference>
<proteinExistence type="predicted"/>
<name>X1R7U5_9ZZZZ</name>
<gene>
    <name evidence="2" type="ORF">S06H3_61329</name>
</gene>
<dbReference type="InterPro" id="IPR058240">
    <property type="entry name" value="rSAM_sf"/>
</dbReference>
<feature type="non-terminal residue" evidence="2">
    <location>
        <position position="138"/>
    </location>
</feature>
<evidence type="ECO:0000259" key="1">
    <source>
        <dbReference type="Pfam" id="PF23545"/>
    </source>
</evidence>
<dbReference type="AlphaFoldDB" id="X1R7U5"/>
<sequence>MGFEMYGMKEIKQTDSVCPICNLVIPAKIYEKDGKVYITKTCPEHGEATDLYWGDYEEYVRVQGFENLGVKLENPQTETRKGCPYDCGICPEHKSHTVLALIDVTNRCNLKCPICFASAGQAGYLYEPSKEQIREMMV</sequence>